<dbReference type="SMART" id="SM00803">
    <property type="entry name" value="TAF"/>
    <property type="match status" value="1"/>
</dbReference>
<keyword evidence="4" id="KW-0804">Transcription</keyword>
<comment type="caution">
    <text evidence="9">The sequence shown here is derived from an EMBL/GenBank/DDBJ whole genome shotgun (WGS) entry which is preliminary data.</text>
</comment>
<dbReference type="GO" id="GO:0051123">
    <property type="term" value="P:RNA polymerase II preinitiation complex assembly"/>
    <property type="evidence" value="ECO:0007669"/>
    <property type="project" value="TreeGrafter"/>
</dbReference>
<dbReference type="GO" id="GO:0016251">
    <property type="term" value="F:RNA polymerase II general transcription initiation factor activity"/>
    <property type="evidence" value="ECO:0007669"/>
    <property type="project" value="InterPro"/>
</dbReference>
<keyword evidence="10" id="KW-1185">Reference proteome</keyword>
<dbReference type="GO" id="GO:0000124">
    <property type="term" value="C:SAGA complex"/>
    <property type="evidence" value="ECO:0007669"/>
    <property type="project" value="InterPro"/>
</dbReference>
<keyword evidence="5" id="KW-0539">Nucleus</keyword>
<evidence type="ECO:0000259" key="8">
    <source>
        <dbReference type="SMART" id="SM00803"/>
    </source>
</evidence>
<name>A0AAV7J804_COTGL</name>
<dbReference type="Proteomes" id="UP000826195">
    <property type="component" value="Unassembled WGS sequence"/>
</dbReference>
<keyword evidence="3" id="KW-0805">Transcription regulation</keyword>
<proteinExistence type="inferred from homology"/>
<gene>
    <name evidence="9" type="ORF">KQX54_021779</name>
</gene>
<dbReference type="GO" id="GO:0003713">
    <property type="term" value="F:transcription coactivator activity"/>
    <property type="evidence" value="ECO:0007669"/>
    <property type="project" value="TreeGrafter"/>
</dbReference>
<evidence type="ECO:0000313" key="9">
    <source>
        <dbReference type="EMBL" id="KAH0569071.1"/>
    </source>
</evidence>
<dbReference type="Pfam" id="PF02969">
    <property type="entry name" value="TAF"/>
    <property type="match status" value="1"/>
</dbReference>
<dbReference type="InterPro" id="IPR037796">
    <property type="entry name" value="TAF6"/>
</dbReference>
<dbReference type="Gene3D" id="1.10.20.10">
    <property type="entry name" value="Histone, subunit A"/>
    <property type="match status" value="1"/>
</dbReference>
<feature type="region of interest" description="Disordered" evidence="7">
    <location>
        <begin position="1"/>
        <end position="43"/>
    </location>
</feature>
<evidence type="ECO:0000256" key="5">
    <source>
        <dbReference type="ARBA" id="ARBA00023242"/>
    </source>
</evidence>
<feature type="compositionally biased region" description="Low complexity" evidence="7">
    <location>
        <begin position="20"/>
        <end position="43"/>
    </location>
</feature>
<organism evidence="9 10">
    <name type="scientific">Cotesia glomerata</name>
    <name type="common">Lepidopteran parasitic wasp</name>
    <name type="synonym">Apanteles glomeratus</name>
    <dbReference type="NCBI Taxonomy" id="32391"/>
    <lineage>
        <taxon>Eukaryota</taxon>
        <taxon>Metazoa</taxon>
        <taxon>Ecdysozoa</taxon>
        <taxon>Arthropoda</taxon>
        <taxon>Hexapoda</taxon>
        <taxon>Insecta</taxon>
        <taxon>Pterygota</taxon>
        <taxon>Neoptera</taxon>
        <taxon>Endopterygota</taxon>
        <taxon>Hymenoptera</taxon>
        <taxon>Apocrita</taxon>
        <taxon>Ichneumonoidea</taxon>
        <taxon>Braconidae</taxon>
        <taxon>Microgastrinae</taxon>
        <taxon>Cotesia</taxon>
    </lineage>
</organism>
<evidence type="ECO:0000313" key="10">
    <source>
        <dbReference type="Proteomes" id="UP000826195"/>
    </source>
</evidence>
<protein>
    <recommendedName>
        <fullName evidence="6">Transcription initiation factor TFIID subunit 6</fullName>
    </recommendedName>
</protein>
<dbReference type="AlphaFoldDB" id="A0AAV7J804"/>
<dbReference type="InterPro" id="IPR004823">
    <property type="entry name" value="TAF_TATA-bd_Histone-like_dom"/>
</dbReference>
<comment type="similarity">
    <text evidence="2">Belongs to the TAF6 family.</text>
</comment>
<reference evidence="9 10" key="1">
    <citation type="journal article" date="2021" name="J. Hered.">
        <title>A chromosome-level genome assembly of the parasitoid wasp, Cotesia glomerata (Hymenoptera: Braconidae).</title>
        <authorList>
            <person name="Pinto B.J."/>
            <person name="Weis J.J."/>
            <person name="Gamble T."/>
            <person name="Ode P.J."/>
            <person name="Paul R."/>
            <person name="Zaspel J.M."/>
        </authorList>
    </citation>
    <scope>NUCLEOTIDE SEQUENCE [LARGE SCALE GENOMIC DNA]</scope>
    <source>
        <strain evidence="9">CgM1</strain>
    </source>
</reference>
<feature type="compositionally biased region" description="Polar residues" evidence="7">
    <location>
        <begin position="1"/>
        <end position="15"/>
    </location>
</feature>
<accession>A0AAV7J804</accession>
<comment type="subcellular location">
    <subcellularLocation>
        <location evidence="1">Nucleus</location>
    </subcellularLocation>
</comment>
<evidence type="ECO:0000256" key="4">
    <source>
        <dbReference type="ARBA" id="ARBA00023163"/>
    </source>
</evidence>
<evidence type="ECO:0000256" key="2">
    <source>
        <dbReference type="ARBA" id="ARBA00007688"/>
    </source>
</evidence>
<evidence type="ECO:0000256" key="1">
    <source>
        <dbReference type="ARBA" id="ARBA00004123"/>
    </source>
</evidence>
<feature type="domain" description="TATA box binding protein associated factor (TAF) histone-like fold" evidence="8">
    <location>
        <begin position="48"/>
        <end position="115"/>
    </location>
</feature>
<dbReference type="GO" id="GO:0005669">
    <property type="term" value="C:transcription factor TFIID complex"/>
    <property type="evidence" value="ECO:0007669"/>
    <property type="project" value="InterPro"/>
</dbReference>
<sequence>MKELVQQTNLSSSINHHYGSKNNNSTSTTSTSNNSTNITNGNNQRRYAVLSNEWVSVIGEELGMHPLPDSLLKKLAEDASYRLREILHKCVTRLSHSCRKKLLSTDVNAVITTLCDADPVYGSSDPMPSYHSEAQVFVPHEELVDVASVALEPLNLTQINEPHCDEDEFIDAKLTEFRHAYAKRALKILFNGSKKTFQVLLNDCMNNTHFDGEGILNILVSIARSTVISNNAQYTRVTTRACQLIIAITSNTATVYPYHINSVEKLTELLLELLLGQSFIDSNVETLFKTCALKLMLRWPANADKFLPMLENVLSQDHKPSNTINKKRITAMELLVGIQPLVFFQSTSSLSLDNLLKEAPEGSSLWHQVALSVNALVRSNQTLPNLKLLNENYGDSLLPYLEPIDNEESNENLPRILPIIVRSKIRYAKVRPSIKAPSDRLSIFPDSVLRGPRREIRFAFAGGRPVAPNNLRRVSLRANYQILRGDNRATTASVACRRLLILKDKQNKLKNTYNLAAIQL</sequence>
<dbReference type="PANTHER" id="PTHR10221:SF9">
    <property type="entry name" value="TRANSCRIPTION INITIATION FACTOR TFIID SUBUNIT 6"/>
    <property type="match status" value="1"/>
</dbReference>
<dbReference type="CDD" id="cd22932">
    <property type="entry name" value="HFD_TAF6L"/>
    <property type="match status" value="1"/>
</dbReference>
<dbReference type="GO" id="GO:0046982">
    <property type="term" value="F:protein heterodimerization activity"/>
    <property type="evidence" value="ECO:0007669"/>
    <property type="project" value="InterPro"/>
</dbReference>
<dbReference type="PANTHER" id="PTHR10221">
    <property type="entry name" value="TRANSCRIPTION INITIATION FACTOR TFIID SUBUNIT 6"/>
    <property type="match status" value="1"/>
</dbReference>
<dbReference type="EMBL" id="JAHXZJ010000001">
    <property type="protein sequence ID" value="KAH0569071.1"/>
    <property type="molecule type" value="Genomic_DNA"/>
</dbReference>
<dbReference type="SUPFAM" id="SSF47113">
    <property type="entry name" value="Histone-fold"/>
    <property type="match status" value="1"/>
</dbReference>
<dbReference type="InterPro" id="IPR009072">
    <property type="entry name" value="Histone-fold"/>
</dbReference>
<evidence type="ECO:0000256" key="6">
    <source>
        <dbReference type="ARBA" id="ARBA00040091"/>
    </source>
</evidence>
<evidence type="ECO:0000256" key="3">
    <source>
        <dbReference type="ARBA" id="ARBA00023015"/>
    </source>
</evidence>
<dbReference type="GO" id="GO:0046695">
    <property type="term" value="C:SLIK (SAGA-like) complex"/>
    <property type="evidence" value="ECO:0007669"/>
    <property type="project" value="InterPro"/>
</dbReference>
<evidence type="ECO:0000256" key="7">
    <source>
        <dbReference type="SAM" id="MobiDB-lite"/>
    </source>
</evidence>